<evidence type="ECO:0000313" key="2">
    <source>
        <dbReference type="EMBL" id="PCD21491.1"/>
    </source>
</evidence>
<dbReference type="GO" id="GO:0046982">
    <property type="term" value="F:protein heterodimerization activity"/>
    <property type="evidence" value="ECO:0007669"/>
    <property type="project" value="InterPro"/>
</dbReference>
<dbReference type="Gene3D" id="1.10.20.10">
    <property type="entry name" value="Histone, subunit A"/>
    <property type="match status" value="1"/>
</dbReference>
<reference evidence="2 3" key="1">
    <citation type="journal article" date="2016" name="Environ. Microbiol.">
        <title>Effector profiles distinguish formae speciales of Fusarium oxysporum.</title>
        <authorList>
            <person name="van Dam P."/>
            <person name="Fokkens L."/>
            <person name="Schmidt S.M."/>
            <person name="Linmans J.H."/>
            <person name="Kistler H.C."/>
            <person name="Ma L.J."/>
            <person name="Rep M."/>
        </authorList>
    </citation>
    <scope>NUCLEOTIDE SEQUENCE [LARGE SCALE GENOMIC DNA]</scope>
    <source>
        <strain evidence="2 3">Forc016</strain>
    </source>
</reference>
<feature type="region of interest" description="Disordered" evidence="1">
    <location>
        <begin position="57"/>
        <end position="132"/>
    </location>
</feature>
<organism evidence="2 3">
    <name type="scientific">Fusarium oxysporum f. sp. radicis-cucumerinum</name>
    <dbReference type="NCBI Taxonomy" id="327505"/>
    <lineage>
        <taxon>Eukaryota</taxon>
        <taxon>Fungi</taxon>
        <taxon>Dikarya</taxon>
        <taxon>Ascomycota</taxon>
        <taxon>Pezizomycotina</taxon>
        <taxon>Sordariomycetes</taxon>
        <taxon>Hypocreomycetidae</taxon>
        <taxon>Hypocreales</taxon>
        <taxon>Nectriaceae</taxon>
        <taxon>Fusarium</taxon>
        <taxon>Fusarium oxysporum species complex</taxon>
    </lineage>
</organism>
<feature type="region of interest" description="Disordered" evidence="1">
    <location>
        <begin position="1"/>
        <end position="22"/>
    </location>
</feature>
<feature type="compositionally biased region" description="Polar residues" evidence="1">
    <location>
        <begin position="86"/>
        <end position="97"/>
    </location>
</feature>
<evidence type="ECO:0000256" key="1">
    <source>
        <dbReference type="SAM" id="MobiDB-lite"/>
    </source>
</evidence>
<dbReference type="GO" id="GO:0005634">
    <property type="term" value="C:nucleus"/>
    <property type="evidence" value="ECO:0007669"/>
    <property type="project" value="InterPro"/>
</dbReference>
<protein>
    <submittedName>
        <fullName evidence="2">Uncharacterized protein</fullName>
    </submittedName>
</protein>
<dbReference type="EMBL" id="MABQ02000013">
    <property type="protein sequence ID" value="PCD21491.1"/>
    <property type="molecule type" value="Genomic_DNA"/>
</dbReference>
<accession>A0A2H3FPH6</accession>
<dbReference type="InterPro" id="IPR018465">
    <property type="entry name" value="Scm3/HJURP"/>
</dbReference>
<name>A0A2H3FPH6_FUSOX</name>
<dbReference type="AlphaFoldDB" id="A0A2H3FPH6"/>
<feature type="compositionally biased region" description="Basic and acidic residues" evidence="1">
    <location>
        <begin position="119"/>
        <end position="132"/>
    </location>
</feature>
<sequence>MSHITLNEDPSSKDERSKADKKYEEEMARIFTKFSEDFTDKCDEICMETGEIVVDNGHLRGMSDKMSDDDVWALPGDTGDWGLGSTDWTENTPSPQSEAEPDDDDNQDKGRSEGNAATDKNEIESAETDHINKTNDMVQFRAVGKTKRRRLSYDILWLEKTQMEGFCSSAKRRRSSRRRVI</sequence>
<dbReference type="Proteomes" id="UP000219602">
    <property type="component" value="Unassembled WGS sequence"/>
</dbReference>
<feature type="compositionally biased region" description="Basic and acidic residues" evidence="1">
    <location>
        <begin position="10"/>
        <end position="22"/>
    </location>
</feature>
<gene>
    <name evidence="2" type="ORF">AU210_016453</name>
</gene>
<feature type="compositionally biased region" description="Basic and acidic residues" evidence="1">
    <location>
        <begin position="57"/>
        <end position="68"/>
    </location>
</feature>
<evidence type="ECO:0000313" key="3">
    <source>
        <dbReference type="Proteomes" id="UP000219602"/>
    </source>
</evidence>
<proteinExistence type="predicted"/>
<comment type="caution">
    <text evidence="2">The sequence shown here is derived from an EMBL/GenBank/DDBJ whole genome shotgun (WGS) entry which is preliminary data.</text>
</comment>
<dbReference type="GO" id="GO:0042393">
    <property type="term" value="F:histone binding"/>
    <property type="evidence" value="ECO:0007669"/>
    <property type="project" value="InterPro"/>
</dbReference>
<reference evidence="2 3" key="2">
    <citation type="journal article" date="2017" name="Sci. Rep.">
        <title>A mobile pathogenicity chromosome in Fusarium oxysporum for infection of multiple cucurbit species.</title>
        <authorList>
            <person name="van Dam P."/>
            <person name="Fokkens L."/>
            <person name="Ayukawa Y."/>
            <person name="van der Gragt M."/>
            <person name="Ter Horst A."/>
            <person name="Brankovics B."/>
            <person name="Houterman P.M."/>
            <person name="Arie T."/>
            <person name="Rep M."/>
        </authorList>
    </citation>
    <scope>NUCLEOTIDE SEQUENCE [LARGE SCALE GENOMIC DNA]</scope>
    <source>
        <strain evidence="2 3">Forc016</strain>
    </source>
</reference>
<dbReference type="Pfam" id="PF10384">
    <property type="entry name" value="Scm3"/>
    <property type="match status" value="1"/>
</dbReference>
<dbReference type="InterPro" id="IPR009072">
    <property type="entry name" value="Histone-fold"/>
</dbReference>